<dbReference type="Proteomes" id="UP000465622">
    <property type="component" value="Chromosome"/>
</dbReference>
<dbReference type="Proteomes" id="UP001241092">
    <property type="component" value="Chromosome"/>
</dbReference>
<dbReference type="Pfam" id="PF14336">
    <property type="entry name" value="GLUCM-like_C"/>
    <property type="match status" value="1"/>
</dbReference>
<reference evidence="2" key="2">
    <citation type="submission" date="2020-02" db="EMBL/GenBank/DDBJ databases">
        <authorList>
            <person name="Matsumoto Y."/>
            <person name="Kinjo T."/>
            <person name="Motooka D."/>
            <person name="Nabeya D."/>
            <person name="Jung N."/>
            <person name="Uechi K."/>
            <person name="Horii T."/>
            <person name="Iida T."/>
            <person name="Fujita J."/>
            <person name="Nakamura S."/>
        </authorList>
    </citation>
    <scope>NUCLEOTIDE SEQUENCE</scope>
    <source>
        <strain evidence="2">JCM 12375</strain>
    </source>
</reference>
<accession>A0AAI8XNY8</accession>
<dbReference type="AlphaFoldDB" id="A0AAI8XNY8"/>
<sequence>MFEIYVAYMLISEQASPDITEMERIVGQTVRRDIGRLAASSQGHLERAARSIAQHQAPHVGITCGFFVRHAEPPSPETDGLNGMGQLAAGLLEAGVPVTVITDAPCAKAVWAVTKVLPGPVNLEVVGVEAKSVRKLRDRLEASPEPLTHLIAIERCSLGSDGRPHREHGWDIGDDTAPLDYLFEDAGWTPRWETIGIGDGGNEIGMGLLPREIVEADIPNGSLVGAQTGADHLIVAGVANWGAYALLAAVARLRPDLANRLLKHFNAENEEKILEAAVNVGQAIDDSRVDRPGQLQMTIDRLPLEDHVRVIESITALVTSNA</sequence>
<dbReference type="PANTHER" id="PTHR32022">
    <property type="entry name" value="D-GLUTAMATE CYCLASE, MITOCHONDRIAL"/>
    <property type="match status" value="1"/>
</dbReference>
<evidence type="ECO:0000313" key="4">
    <source>
        <dbReference type="Proteomes" id="UP000465622"/>
    </source>
</evidence>
<evidence type="ECO:0000313" key="3">
    <source>
        <dbReference type="EMBL" id="BDY29293.1"/>
    </source>
</evidence>
<evidence type="ECO:0000313" key="5">
    <source>
        <dbReference type="Proteomes" id="UP001241092"/>
    </source>
</evidence>
<reference evidence="2 4" key="1">
    <citation type="journal article" date="2019" name="Emerg. Microbes Infect.">
        <title>Comprehensive subspecies identification of 175 nontuberculous mycobacteria species based on 7547 genomic profiles.</title>
        <authorList>
            <person name="Matsumoto Y."/>
            <person name="Kinjo T."/>
            <person name="Motooka D."/>
            <person name="Nabeya D."/>
            <person name="Jung N."/>
            <person name="Uechi K."/>
            <person name="Horii T."/>
            <person name="Iida T."/>
            <person name="Fujita J."/>
            <person name="Nakamura S."/>
        </authorList>
    </citation>
    <scope>NUCLEOTIDE SEQUENCE [LARGE SCALE GENOMIC DNA]</scope>
    <source>
        <strain evidence="2 4">JCM 12375</strain>
    </source>
</reference>
<feature type="domain" description="D-glutamate cyclase-like C-terminal" evidence="1">
    <location>
        <begin position="31"/>
        <end position="314"/>
    </location>
</feature>
<gene>
    <name evidence="3" type="ORF">hbim_03231</name>
    <name evidence="2" type="ORF">MMAGJ_35940</name>
</gene>
<reference evidence="3" key="3">
    <citation type="submission" date="2023-03" db="EMBL/GenBank/DDBJ databases">
        <title>Draft genome sequence of a Mycolicibacterium mageritense strain H4_3_1 isolated from a hybrid biological-inorganic system reactor.</title>
        <authorList>
            <person name="Feng X."/>
            <person name="Kazama D."/>
            <person name="Sato K."/>
            <person name="Kobayashi H."/>
        </authorList>
    </citation>
    <scope>NUCLEOTIDE SEQUENCE</scope>
    <source>
        <strain evidence="3">H4_3_1</strain>
    </source>
</reference>
<protein>
    <recommendedName>
        <fullName evidence="1">D-glutamate cyclase-like C-terminal domain-containing protein</fullName>
    </recommendedName>
</protein>
<proteinExistence type="predicted"/>
<dbReference type="InterPro" id="IPR025504">
    <property type="entry name" value="GLUCM_C"/>
</dbReference>
<keyword evidence="4" id="KW-1185">Reference proteome</keyword>
<dbReference type="Gene3D" id="3.90.1640.20">
    <property type="entry name" value="TON_0340"/>
    <property type="match status" value="1"/>
</dbReference>
<dbReference type="PANTHER" id="PTHR32022:SF10">
    <property type="entry name" value="D-GLUTAMATE CYCLASE, MITOCHONDRIAL"/>
    <property type="match status" value="1"/>
</dbReference>
<dbReference type="EMBL" id="AP027452">
    <property type="protein sequence ID" value="BDY29293.1"/>
    <property type="molecule type" value="Genomic_DNA"/>
</dbReference>
<dbReference type="EMBL" id="AP022567">
    <property type="protein sequence ID" value="BBX34312.1"/>
    <property type="molecule type" value="Genomic_DNA"/>
</dbReference>
<evidence type="ECO:0000259" key="1">
    <source>
        <dbReference type="Pfam" id="PF14336"/>
    </source>
</evidence>
<evidence type="ECO:0000313" key="2">
    <source>
        <dbReference type="EMBL" id="BBX34312.1"/>
    </source>
</evidence>
<organism evidence="3 5">
    <name type="scientific">Mycolicibacterium mageritense</name>
    <name type="common">Mycobacterium mageritense</name>
    <dbReference type="NCBI Taxonomy" id="53462"/>
    <lineage>
        <taxon>Bacteria</taxon>
        <taxon>Bacillati</taxon>
        <taxon>Actinomycetota</taxon>
        <taxon>Actinomycetes</taxon>
        <taxon>Mycobacteriales</taxon>
        <taxon>Mycobacteriaceae</taxon>
        <taxon>Mycolicibacterium</taxon>
    </lineage>
</organism>
<name>A0AAI8XNY8_MYCME</name>